<organism evidence="2 3">
    <name type="scientific">Paraburkholderia fynbosensis</name>
    <dbReference type="NCBI Taxonomy" id="1200993"/>
    <lineage>
        <taxon>Bacteria</taxon>
        <taxon>Pseudomonadati</taxon>
        <taxon>Pseudomonadota</taxon>
        <taxon>Betaproteobacteria</taxon>
        <taxon>Burkholderiales</taxon>
        <taxon>Burkholderiaceae</taxon>
        <taxon>Paraburkholderia</taxon>
    </lineage>
</organism>
<feature type="domain" description="AAA+ ATPase" evidence="1">
    <location>
        <begin position="23"/>
        <end position="376"/>
    </location>
</feature>
<dbReference type="PANTHER" id="PTHR43581">
    <property type="entry name" value="ATP/GTP PHOSPHATASE"/>
    <property type="match status" value="1"/>
</dbReference>
<dbReference type="EMBL" id="CADIKI010000010">
    <property type="protein sequence ID" value="CAB3794508.1"/>
    <property type="molecule type" value="Genomic_DNA"/>
</dbReference>
<evidence type="ECO:0000313" key="2">
    <source>
        <dbReference type="EMBL" id="CAB3794508.1"/>
    </source>
</evidence>
<dbReference type="SUPFAM" id="SSF52540">
    <property type="entry name" value="P-loop containing nucleoside triphosphate hydrolases"/>
    <property type="match status" value="1"/>
</dbReference>
<sequence>MFQVDTVSSPRGELKFSRSRNGQNRISIITGPNGSGKTELLATLGRWFSSPSVGGLGPGVSIRWRKNGIAYSSTVSGSEYSPSRVIAQTFSPFSRFAPPRDTPLSLTNIYAEAAEQESNYRCVGIHRRTRYISGELSKQVLERGIYQLTEAPIHTRALGKVIRALGFRDRIDFRYRGSRTARELFVEFRHGRLETYLTDISEPYYRGQLSKEVRRTGAPALATLLHSVLDLLGEYPAKGVFEFTFDFEAGRASEDFARMQALVLLSRLDALRLERCSLSPTNGAKSIDLVEASSGQQQMLCSMFGLMSELRDNSLVLIDEPELSLHPTWQMGFLDRLSSVLEQFNGCHVILATHSPLIAQSGLIKGIEVLRMLPPDYVTTAGPRYHQAGDTSVEETLLDVFGTPVPGSVYLANQLFEIVTEGEREGKESLDEALARLHRLSLLYENREEGPSYGGDLEMIQKAMRLLLQSDETPEENYSDAK</sequence>
<dbReference type="Proteomes" id="UP000494252">
    <property type="component" value="Unassembled WGS sequence"/>
</dbReference>
<proteinExistence type="predicted"/>
<accession>A0A6J5G9F9</accession>
<keyword evidence="3" id="KW-1185">Reference proteome</keyword>
<dbReference type="Gene3D" id="3.40.50.300">
    <property type="entry name" value="P-loop containing nucleotide triphosphate hydrolases"/>
    <property type="match status" value="1"/>
</dbReference>
<dbReference type="GO" id="GO:0005524">
    <property type="term" value="F:ATP binding"/>
    <property type="evidence" value="ECO:0007669"/>
    <property type="project" value="InterPro"/>
</dbReference>
<dbReference type="InterPro" id="IPR003959">
    <property type="entry name" value="ATPase_AAA_core"/>
</dbReference>
<dbReference type="InterPro" id="IPR027417">
    <property type="entry name" value="P-loop_NTPase"/>
</dbReference>
<dbReference type="SMART" id="SM00382">
    <property type="entry name" value="AAA"/>
    <property type="match status" value="1"/>
</dbReference>
<dbReference type="PANTHER" id="PTHR43581:SF4">
    <property type="entry name" value="ATP_GTP PHOSPHATASE"/>
    <property type="match status" value="1"/>
</dbReference>
<evidence type="ECO:0000259" key="1">
    <source>
        <dbReference type="SMART" id="SM00382"/>
    </source>
</evidence>
<dbReference type="AlphaFoldDB" id="A0A6J5G9F9"/>
<dbReference type="GO" id="GO:0016887">
    <property type="term" value="F:ATP hydrolysis activity"/>
    <property type="evidence" value="ECO:0007669"/>
    <property type="project" value="InterPro"/>
</dbReference>
<gene>
    <name evidence="2" type="ORF">LMG27177_03644</name>
</gene>
<evidence type="ECO:0000313" key="3">
    <source>
        <dbReference type="Proteomes" id="UP000494252"/>
    </source>
</evidence>
<name>A0A6J5G9F9_9BURK</name>
<dbReference type="InterPro" id="IPR051396">
    <property type="entry name" value="Bact_Antivir_Def_Nuclease"/>
</dbReference>
<dbReference type="InterPro" id="IPR003593">
    <property type="entry name" value="AAA+_ATPase"/>
</dbReference>
<reference evidence="2 3" key="1">
    <citation type="submission" date="2020-04" db="EMBL/GenBank/DDBJ databases">
        <authorList>
            <person name="De Canck E."/>
        </authorList>
    </citation>
    <scope>NUCLEOTIDE SEQUENCE [LARGE SCALE GENOMIC DNA]</scope>
    <source>
        <strain evidence="2 3">LMG 27177</strain>
    </source>
</reference>
<dbReference type="Pfam" id="PF13304">
    <property type="entry name" value="AAA_21"/>
    <property type="match status" value="1"/>
</dbReference>
<protein>
    <recommendedName>
        <fullName evidence="1">AAA+ ATPase domain-containing protein</fullName>
    </recommendedName>
</protein>